<keyword evidence="2" id="KW-1185">Reference proteome</keyword>
<name>A0A518N471_9GAMM</name>
<dbReference type="KEGG" id="lug:FPZ22_07250"/>
<reference evidence="1 2" key="1">
    <citation type="submission" date="2019-07" db="EMBL/GenBank/DDBJ databases">
        <title>Full genome sequence of Luteimonas sp. Gr-4.</title>
        <authorList>
            <person name="Im W.-T."/>
        </authorList>
    </citation>
    <scope>NUCLEOTIDE SEQUENCE [LARGE SCALE GENOMIC DNA]</scope>
    <source>
        <strain evidence="1 2">Gr-4</strain>
    </source>
</reference>
<organism evidence="1 2">
    <name type="scientific">Luteimonas granuli</name>
    <dbReference type="NCBI Taxonomy" id="1176533"/>
    <lineage>
        <taxon>Bacteria</taxon>
        <taxon>Pseudomonadati</taxon>
        <taxon>Pseudomonadota</taxon>
        <taxon>Gammaproteobacteria</taxon>
        <taxon>Lysobacterales</taxon>
        <taxon>Lysobacteraceae</taxon>
        <taxon>Luteimonas</taxon>
    </lineage>
</organism>
<dbReference type="RefSeq" id="WP_144891708.1">
    <property type="nucleotide sequence ID" value="NZ_CP042218.1"/>
</dbReference>
<gene>
    <name evidence="1" type="ORF">FPZ22_07250</name>
</gene>
<sequence length="91" mass="9976">MTQYLIEREMAGAGNMSREALRDASRRSNEVLAEMGPGITWVQSYVAGDKIYCIYDASNEQLIREHAEKAGFPADRITPITAVIDPGTAEG</sequence>
<dbReference type="Gene3D" id="3.30.70.3090">
    <property type="entry name" value="ORF SCO4226, nickel-binding ferredoxin-like monomer"/>
    <property type="match status" value="1"/>
</dbReference>
<evidence type="ECO:0000313" key="2">
    <source>
        <dbReference type="Proteomes" id="UP000316584"/>
    </source>
</evidence>
<dbReference type="AlphaFoldDB" id="A0A518N471"/>
<proteinExistence type="predicted"/>
<accession>A0A518N471</accession>
<dbReference type="Pfam" id="PF14026">
    <property type="entry name" value="SCO4226-like"/>
    <property type="match status" value="1"/>
</dbReference>
<dbReference type="EMBL" id="CP042218">
    <property type="protein sequence ID" value="QDW66713.1"/>
    <property type="molecule type" value="Genomic_DNA"/>
</dbReference>
<evidence type="ECO:0000313" key="1">
    <source>
        <dbReference type="EMBL" id="QDW66713.1"/>
    </source>
</evidence>
<dbReference type="OrthoDB" id="9800027at2"/>
<dbReference type="InterPro" id="IPR042557">
    <property type="entry name" value="SCO4226"/>
</dbReference>
<dbReference type="InterPro" id="IPR025336">
    <property type="entry name" value="SCO4226-like"/>
</dbReference>
<dbReference type="Proteomes" id="UP000316584">
    <property type="component" value="Chromosome"/>
</dbReference>
<protein>
    <submittedName>
        <fullName evidence="1">DUF4242 domain-containing protein</fullName>
    </submittedName>
</protein>